<dbReference type="Proteomes" id="UP000315914">
    <property type="component" value="Unassembled WGS sequence"/>
</dbReference>
<dbReference type="SUPFAM" id="SSF46785">
    <property type="entry name" value="Winged helix' DNA-binding domain"/>
    <property type="match status" value="1"/>
</dbReference>
<dbReference type="RefSeq" id="WP_080138202.1">
    <property type="nucleotide sequence ID" value="NZ_LWIG01000026.1"/>
</dbReference>
<dbReference type="SMART" id="SM00347">
    <property type="entry name" value="HTH_MARR"/>
    <property type="match status" value="1"/>
</dbReference>
<dbReference type="GO" id="GO:0006950">
    <property type="term" value="P:response to stress"/>
    <property type="evidence" value="ECO:0007669"/>
    <property type="project" value="TreeGrafter"/>
</dbReference>
<dbReference type="AlphaFoldDB" id="A0A560KMU4"/>
<evidence type="ECO:0000313" key="2">
    <source>
        <dbReference type="EMBL" id="TWB84546.1"/>
    </source>
</evidence>
<dbReference type="STRING" id="1399419.A5906_04605"/>
<comment type="caution">
    <text evidence="2">The sequence shown here is derived from an EMBL/GenBank/DDBJ whole genome shotgun (WGS) entry which is preliminary data.</text>
</comment>
<reference evidence="2 3" key="1">
    <citation type="submission" date="2019-06" db="EMBL/GenBank/DDBJ databases">
        <title>Genomic Encyclopedia of Type Strains, Phase IV (KMG-V): Genome sequencing to study the core and pangenomes of soil and plant-associated prokaryotes.</title>
        <authorList>
            <person name="Whitman W."/>
        </authorList>
    </citation>
    <scope>NUCLEOTIDE SEQUENCE [LARGE SCALE GENOMIC DNA]</scope>
    <source>
        <strain evidence="2 3">BR 10556</strain>
    </source>
</reference>
<evidence type="ECO:0000259" key="1">
    <source>
        <dbReference type="PROSITE" id="PS50995"/>
    </source>
</evidence>
<dbReference type="InterPro" id="IPR036390">
    <property type="entry name" value="WH_DNA-bd_sf"/>
</dbReference>
<feature type="domain" description="HTH marR-type" evidence="1">
    <location>
        <begin position="1"/>
        <end position="129"/>
    </location>
</feature>
<keyword evidence="3" id="KW-1185">Reference proteome</keyword>
<protein>
    <submittedName>
        <fullName evidence="2">MarR family transcriptional regulator</fullName>
    </submittedName>
</protein>
<organism evidence="2 3">
    <name type="scientific">Bradyrhizobium sacchari</name>
    <dbReference type="NCBI Taxonomy" id="1399419"/>
    <lineage>
        <taxon>Bacteria</taxon>
        <taxon>Pseudomonadati</taxon>
        <taxon>Pseudomonadota</taxon>
        <taxon>Alphaproteobacteria</taxon>
        <taxon>Hyphomicrobiales</taxon>
        <taxon>Nitrobacteraceae</taxon>
        <taxon>Bradyrhizobium</taxon>
    </lineage>
</organism>
<dbReference type="InterPro" id="IPR000835">
    <property type="entry name" value="HTH_MarR-typ"/>
</dbReference>
<dbReference type="Gene3D" id="1.10.10.10">
    <property type="entry name" value="Winged helix-like DNA-binding domain superfamily/Winged helix DNA-binding domain"/>
    <property type="match status" value="1"/>
</dbReference>
<dbReference type="InterPro" id="IPR036388">
    <property type="entry name" value="WH-like_DNA-bd_sf"/>
</dbReference>
<dbReference type="EMBL" id="VITW01000001">
    <property type="protein sequence ID" value="TWB84546.1"/>
    <property type="molecule type" value="Genomic_DNA"/>
</dbReference>
<dbReference type="GO" id="GO:0003700">
    <property type="term" value="F:DNA-binding transcription factor activity"/>
    <property type="evidence" value="ECO:0007669"/>
    <property type="project" value="InterPro"/>
</dbReference>
<name>A0A560KMU4_9BRAD</name>
<dbReference type="PANTHER" id="PTHR33164:SF89">
    <property type="entry name" value="MARR FAMILY REGULATORY PROTEIN"/>
    <property type="match status" value="1"/>
</dbReference>
<accession>A0A560KMU4</accession>
<dbReference type="PROSITE" id="PS50995">
    <property type="entry name" value="HTH_MARR_2"/>
    <property type="match status" value="1"/>
</dbReference>
<dbReference type="PRINTS" id="PR00598">
    <property type="entry name" value="HTHMARR"/>
</dbReference>
<gene>
    <name evidence="2" type="ORF">FBZ95_101991</name>
</gene>
<dbReference type="OrthoDB" id="5522755at2"/>
<evidence type="ECO:0000313" key="3">
    <source>
        <dbReference type="Proteomes" id="UP000315914"/>
    </source>
</evidence>
<dbReference type="Pfam" id="PF12802">
    <property type="entry name" value="MarR_2"/>
    <property type="match status" value="1"/>
</dbReference>
<dbReference type="InterPro" id="IPR039422">
    <property type="entry name" value="MarR/SlyA-like"/>
</dbReference>
<proteinExistence type="predicted"/>
<sequence>MAIEILKLLVRSADSWIFEGSLSGLSDREWMALRYLARANKFSRTPSALANFLGTTRSAASQIAAALQSKGLVARKPFAEDKRSIALCLTEEGEKFLKRDPMNALRDRLVALDVTDQFRLRDTLRSVLDGLDVGKRRHHADICTECMFLIERGEGKDRHFRCQLFRKSIAQKDTTQLCAYFEGRSERGQLQAGV</sequence>
<dbReference type="PANTHER" id="PTHR33164">
    <property type="entry name" value="TRANSCRIPTIONAL REGULATOR, MARR FAMILY"/>
    <property type="match status" value="1"/>
</dbReference>